<keyword evidence="3" id="KW-1185">Reference proteome</keyword>
<gene>
    <name evidence="2" type="ORF">ACFQWG_09595</name>
</gene>
<feature type="transmembrane region" description="Helical" evidence="1">
    <location>
        <begin position="80"/>
        <end position="99"/>
    </location>
</feature>
<feature type="transmembrane region" description="Helical" evidence="1">
    <location>
        <begin position="161"/>
        <end position="183"/>
    </location>
</feature>
<name>A0ABW2SNL1_9ACTO</name>
<dbReference type="PIRSF" id="PIRSF037394">
    <property type="entry name" value="ABC_thiamine-permease_YkoE_prd"/>
    <property type="match status" value="1"/>
</dbReference>
<organism evidence="2 3">
    <name type="scientific">Schaalia naturae</name>
    <dbReference type="NCBI Taxonomy" id="635203"/>
    <lineage>
        <taxon>Bacteria</taxon>
        <taxon>Bacillati</taxon>
        <taxon>Actinomycetota</taxon>
        <taxon>Actinomycetes</taxon>
        <taxon>Actinomycetales</taxon>
        <taxon>Actinomycetaceae</taxon>
        <taxon>Schaalia</taxon>
    </lineage>
</organism>
<feature type="transmembrane region" description="Helical" evidence="1">
    <location>
        <begin position="54"/>
        <end position="73"/>
    </location>
</feature>
<keyword evidence="1" id="KW-0472">Membrane</keyword>
<feature type="transmembrane region" description="Helical" evidence="1">
    <location>
        <begin position="12"/>
        <end position="34"/>
    </location>
</feature>
<proteinExistence type="predicted"/>
<evidence type="ECO:0000313" key="3">
    <source>
        <dbReference type="Proteomes" id="UP001596527"/>
    </source>
</evidence>
<reference evidence="3" key="1">
    <citation type="journal article" date="2019" name="Int. J. Syst. Evol. Microbiol.">
        <title>The Global Catalogue of Microorganisms (GCM) 10K type strain sequencing project: providing services to taxonomists for standard genome sequencing and annotation.</title>
        <authorList>
            <consortium name="The Broad Institute Genomics Platform"/>
            <consortium name="The Broad Institute Genome Sequencing Center for Infectious Disease"/>
            <person name="Wu L."/>
            <person name="Ma J."/>
        </authorList>
    </citation>
    <scope>NUCLEOTIDE SEQUENCE [LARGE SCALE GENOMIC DNA]</scope>
    <source>
        <strain evidence="3">CCUG 56698</strain>
    </source>
</reference>
<protein>
    <submittedName>
        <fullName evidence="2">ECF transporter S component</fullName>
    </submittedName>
</protein>
<evidence type="ECO:0000256" key="1">
    <source>
        <dbReference type="SAM" id="Phobius"/>
    </source>
</evidence>
<keyword evidence="1" id="KW-1133">Transmembrane helix</keyword>
<sequence length="205" mass="20954">MAGTNTGAAGRLQWRVVDMVTAAILGVACGLIFLVWNQVGGAAYSVIDAVTPGVGGLVAGIWYLGAVIGALVIRKPGAAVFVEVLAAVVSMALGSQWGISTVYSGLVQGLGMELVVLAFGYKRFSLPVAMLGGVGSGVAAWVFEGFYGSTPNFAKGLAFNLTYLGCQVVTGVVLAGLVGWLLVRGLAQTGALDRFAAGREVRARV</sequence>
<feature type="transmembrane region" description="Helical" evidence="1">
    <location>
        <begin position="128"/>
        <end position="149"/>
    </location>
</feature>
<comment type="caution">
    <text evidence="2">The sequence shown here is derived from an EMBL/GenBank/DDBJ whole genome shotgun (WGS) entry which is preliminary data.</text>
</comment>
<dbReference type="EMBL" id="JBHTEF010000001">
    <property type="protein sequence ID" value="MFC7581445.1"/>
    <property type="molecule type" value="Genomic_DNA"/>
</dbReference>
<accession>A0ABW2SNL1</accession>
<dbReference type="InterPro" id="IPR017195">
    <property type="entry name" value="ABC_thiamin-permease_prd"/>
</dbReference>
<dbReference type="Pfam" id="PF09819">
    <property type="entry name" value="ABC_cobalt"/>
    <property type="match status" value="1"/>
</dbReference>
<evidence type="ECO:0000313" key="2">
    <source>
        <dbReference type="EMBL" id="MFC7581445.1"/>
    </source>
</evidence>
<keyword evidence="1" id="KW-0812">Transmembrane</keyword>
<dbReference type="Proteomes" id="UP001596527">
    <property type="component" value="Unassembled WGS sequence"/>
</dbReference>
<dbReference type="RefSeq" id="WP_380974769.1">
    <property type="nucleotide sequence ID" value="NZ_JBHTEF010000001.1"/>
</dbReference>